<dbReference type="OrthoDB" id="1954605at2"/>
<dbReference type="InterPro" id="IPR013324">
    <property type="entry name" value="RNA_pol_sigma_r3/r4-like"/>
</dbReference>
<dbReference type="InterPro" id="IPR007627">
    <property type="entry name" value="RNA_pol_sigma70_r2"/>
</dbReference>
<dbReference type="Proteomes" id="UP000286268">
    <property type="component" value="Chromosome"/>
</dbReference>
<dbReference type="RefSeq" id="WP_128213348.1">
    <property type="nucleotide sequence ID" value="NZ_CP025746.1"/>
</dbReference>
<evidence type="ECO:0000313" key="3">
    <source>
        <dbReference type="Proteomes" id="UP000286268"/>
    </source>
</evidence>
<accession>A0A410DU65</accession>
<dbReference type="InterPro" id="IPR013325">
    <property type="entry name" value="RNA_pol_sigma_r2"/>
</dbReference>
<proteinExistence type="predicted"/>
<dbReference type="Pfam" id="PF04542">
    <property type="entry name" value="Sigma70_r2"/>
    <property type="match status" value="1"/>
</dbReference>
<protein>
    <submittedName>
        <fullName evidence="2">Sigma-70 family RNA polymerase sigma factor</fullName>
    </submittedName>
</protein>
<sequence length="199" mass="23553">MDYNTIERLVLLCKEENAEAKEALVDEFTPYIINLAKRTYINCYDFEDIKNECYSTLFKCVKLYDMRKHRFVSYATIAIRNSVNLLIRNSLSKKPKEGIEYVDIDEKIDKLEIFDDLNIEDLICDKLLLLNVDKALKNLSKEERDLVIYIYFKDYTFKQYADLKCISYYKVMGMKERVLGKLKINALYNNSSHSKNLLN</sequence>
<dbReference type="KEGG" id="cmah:C1I91_13460"/>
<dbReference type="GO" id="GO:0006352">
    <property type="term" value="P:DNA-templated transcription initiation"/>
    <property type="evidence" value="ECO:0007669"/>
    <property type="project" value="InterPro"/>
</dbReference>
<evidence type="ECO:0000259" key="1">
    <source>
        <dbReference type="Pfam" id="PF04542"/>
    </source>
</evidence>
<keyword evidence="3" id="KW-1185">Reference proteome</keyword>
<dbReference type="Gene3D" id="1.10.1740.10">
    <property type="match status" value="1"/>
</dbReference>
<dbReference type="GO" id="GO:0003700">
    <property type="term" value="F:DNA-binding transcription factor activity"/>
    <property type="evidence" value="ECO:0007669"/>
    <property type="project" value="InterPro"/>
</dbReference>
<evidence type="ECO:0000313" key="2">
    <source>
        <dbReference type="EMBL" id="QAA32560.1"/>
    </source>
</evidence>
<dbReference type="NCBIfam" id="TIGR02937">
    <property type="entry name" value="sigma70-ECF"/>
    <property type="match status" value="1"/>
</dbReference>
<dbReference type="AlphaFoldDB" id="A0A410DU65"/>
<organism evidence="2 3">
    <name type="scientific">Clostridium manihotivorum</name>
    <dbReference type="NCBI Taxonomy" id="2320868"/>
    <lineage>
        <taxon>Bacteria</taxon>
        <taxon>Bacillati</taxon>
        <taxon>Bacillota</taxon>
        <taxon>Clostridia</taxon>
        <taxon>Eubacteriales</taxon>
        <taxon>Clostridiaceae</taxon>
        <taxon>Clostridium</taxon>
    </lineage>
</organism>
<dbReference type="SUPFAM" id="SSF88659">
    <property type="entry name" value="Sigma3 and sigma4 domains of RNA polymerase sigma factors"/>
    <property type="match status" value="1"/>
</dbReference>
<name>A0A410DU65_9CLOT</name>
<reference evidence="2 3" key="1">
    <citation type="submission" date="2018-01" db="EMBL/GenBank/DDBJ databases">
        <title>Genome Sequencing and Assembly of Anaerobacter polyendosporus strain CT4.</title>
        <authorList>
            <person name="Tachaapaikoon C."/>
            <person name="Sutheeworapong S."/>
            <person name="Jenjaroenpun P."/>
            <person name="Wongsurawat T."/>
            <person name="Nookeaw I."/>
            <person name="Cheawchanlertfa P."/>
            <person name="Kosugi A."/>
            <person name="Cheevadhanarak S."/>
            <person name="Ratanakhanokchai K."/>
        </authorList>
    </citation>
    <scope>NUCLEOTIDE SEQUENCE [LARGE SCALE GENOMIC DNA]</scope>
    <source>
        <strain evidence="2 3">CT4</strain>
    </source>
</reference>
<gene>
    <name evidence="2" type="ORF">C1I91_13460</name>
</gene>
<dbReference type="EMBL" id="CP025746">
    <property type="protein sequence ID" value="QAA32560.1"/>
    <property type="molecule type" value="Genomic_DNA"/>
</dbReference>
<feature type="domain" description="RNA polymerase sigma-70 region 2" evidence="1">
    <location>
        <begin position="24"/>
        <end position="83"/>
    </location>
</feature>
<dbReference type="SUPFAM" id="SSF88946">
    <property type="entry name" value="Sigma2 domain of RNA polymerase sigma factors"/>
    <property type="match status" value="1"/>
</dbReference>
<dbReference type="InterPro" id="IPR014284">
    <property type="entry name" value="RNA_pol_sigma-70_dom"/>
</dbReference>